<evidence type="ECO:0000256" key="1">
    <source>
        <dbReference type="ARBA" id="ARBA00022801"/>
    </source>
</evidence>
<gene>
    <name evidence="4" type="ORF">EER27_12870</name>
</gene>
<keyword evidence="5" id="KW-1185">Reference proteome</keyword>
<dbReference type="SMART" id="SM00304">
    <property type="entry name" value="HAMP"/>
    <property type="match status" value="1"/>
</dbReference>
<dbReference type="OrthoDB" id="9811749at2"/>
<evidence type="ECO:0000313" key="5">
    <source>
        <dbReference type="Proteomes" id="UP000267049"/>
    </source>
</evidence>
<dbReference type="CDD" id="cd06225">
    <property type="entry name" value="HAMP"/>
    <property type="match status" value="1"/>
</dbReference>
<evidence type="ECO:0000259" key="3">
    <source>
        <dbReference type="PROSITE" id="PS50885"/>
    </source>
</evidence>
<dbReference type="InterPro" id="IPR001932">
    <property type="entry name" value="PPM-type_phosphatase-like_dom"/>
</dbReference>
<proteinExistence type="predicted"/>
<dbReference type="EMBL" id="RIBS01000006">
    <property type="protein sequence ID" value="RNF82801.1"/>
    <property type="molecule type" value="Genomic_DNA"/>
</dbReference>
<keyword evidence="2" id="KW-1133">Transmembrane helix</keyword>
<dbReference type="SUPFAM" id="SSF158472">
    <property type="entry name" value="HAMP domain-like"/>
    <property type="match status" value="1"/>
</dbReference>
<organism evidence="4 5">
    <name type="scientific">Montanilutibacter psychrotolerans</name>
    <dbReference type="NCBI Taxonomy" id="1327343"/>
    <lineage>
        <taxon>Bacteria</taxon>
        <taxon>Pseudomonadati</taxon>
        <taxon>Pseudomonadota</taxon>
        <taxon>Gammaproteobacteria</taxon>
        <taxon>Lysobacterales</taxon>
        <taxon>Lysobacteraceae</taxon>
        <taxon>Montanilutibacter</taxon>
    </lineage>
</organism>
<dbReference type="GO" id="GO:0016791">
    <property type="term" value="F:phosphatase activity"/>
    <property type="evidence" value="ECO:0007669"/>
    <property type="project" value="TreeGrafter"/>
</dbReference>
<feature type="transmembrane region" description="Helical" evidence="2">
    <location>
        <begin position="342"/>
        <end position="362"/>
    </location>
</feature>
<dbReference type="InterPro" id="IPR029151">
    <property type="entry name" value="Sensor-like_sf"/>
</dbReference>
<dbReference type="SUPFAM" id="SSF81606">
    <property type="entry name" value="PP2C-like"/>
    <property type="match status" value="1"/>
</dbReference>
<keyword evidence="1" id="KW-0378">Hydrolase</keyword>
<keyword evidence="2" id="KW-0812">Transmembrane</keyword>
<dbReference type="InterPro" id="IPR036457">
    <property type="entry name" value="PPM-type-like_dom_sf"/>
</dbReference>
<dbReference type="CDD" id="cd12913">
    <property type="entry name" value="PDC1_MCP_like"/>
    <property type="match status" value="1"/>
</dbReference>
<dbReference type="PROSITE" id="PS50885">
    <property type="entry name" value="HAMP"/>
    <property type="match status" value="1"/>
</dbReference>
<keyword evidence="2" id="KW-0472">Membrane</keyword>
<dbReference type="Proteomes" id="UP000267049">
    <property type="component" value="Unassembled WGS sequence"/>
</dbReference>
<evidence type="ECO:0000256" key="2">
    <source>
        <dbReference type="SAM" id="Phobius"/>
    </source>
</evidence>
<dbReference type="Pfam" id="PF07228">
    <property type="entry name" value="SpoIIE"/>
    <property type="match status" value="1"/>
</dbReference>
<dbReference type="Gene3D" id="3.60.40.10">
    <property type="entry name" value="PPM-type phosphatase domain"/>
    <property type="match status" value="1"/>
</dbReference>
<dbReference type="SUPFAM" id="SSF103190">
    <property type="entry name" value="Sensory domain-like"/>
    <property type="match status" value="1"/>
</dbReference>
<dbReference type="PANTHER" id="PTHR43156:SF2">
    <property type="entry name" value="STAGE II SPORULATION PROTEIN E"/>
    <property type="match status" value="1"/>
</dbReference>
<dbReference type="InterPro" id="IPR003660">
    <property type="entry name" value="HAMP_dom"/>
</dbReference>
<dbReference type="SMART" id="SM00331">
    <property type="entry name" value="PP2C_SIG"/>
    <property type="match status" value="1"/>
</dbReference>
<dbReference type="Gene3D" id="3.30.450.20">
    <property type="entry name" value="PAS domain"/>
    <property type="match status" value="1"/>
</dbReference>
<dbReference type="InterPro" id="IPR052016">
    <property type="entry name" value="Bact_Sigma-Reg"/>
</dbReference>
<comment type="caution">
    <text evidence="4">The sequence shown here is derived from an EMBL/GenBank/DDBJ whole genome shotgun (WGS) entry which is preliminary data.</text>
</comment>
<dbReference type="AlphaFoldDB" id="A0A3M8SN89"/>
<accession>A0A3M8SN89</accession>
<dbReference type="GO" id="GO:0007165">
    <property type="term" value="P:signal transduction"/>
    <property type="evidence" value="ECO:0007669"/>
    <property type="project" value="InterPro"/>
</dbReference>
<reference evidence="4 5" key="1">
    <citation type="submission" date="2018-11" db="EMBL/GenBank/DDBJ databases">
        <title>Lysobacter cryohumiis sp. nov., isolated from soil in the Tianshan Mountains, Xinjiang, China.</title>
        <authorList>
            <person name="Luo Y."/>
            <person name="Sheng H."/>
        </authorList>
    </citation>
    <scope>NUCLEOTIDE SEQUENCE [LARGE SCALE GENOMIC DNA]</scope>
    <source>
        <strain evidence="4 5">ZS60</strain>
    </source>
</reference>
<feature type="domain" description="HAMP" evidence="3">
    <location>
        <begin position="363"/>
        <end position="416"/>
    </location>
</feature>
<feature type="transmembrane region" description="Helical" evidence="2">
    <location>
        <begin position="37"/>
        <end position="57"/>
    </location>
</feature>
<dbReference type="Pfam" id="PF22673">
    <property type="entry name" value="MCP-like_PDC_1"/>
    <property type="match status" value="1"/>
</dbReference>
<sequence>MAVIVHDASGATVAADPSPPAPVRHHVPWYHSLRTRLLLWLGLACVVVLLGGTGMVYQSTRALLLEQTREELRSLAAQTAMSLNAMLTSVETSAATLAANALSVDPSRSNLEALLRSTVDGDGDVVGAMLIIEPGVFGPDAAGYDGYLRNEGTGYHRQAMHGPDYDYHVQPWWQRTVVRGQSFWSEPYRNAATGNEMFVTYNLPLRRPGDPADAAPVGIVSLDVPVRRLRRLLGAPAESQGPVRASMIERVLLSPERMFVVHFNSTVELRQTLDDRARAMPELEPMLRAVRGRRPLLTRYYDQSIRGARIALIEPLPRRAWTIALSIDEPQALIGLQHNARLIVTGGLFAIVLLIGLLWLIARPITRPLGALTASAGRFADGEFDTPLPHTDRRDEVGLLADALDGARGSIKQQMAEIEQMAGARLRLDSELAIAADIQQAMLPPAPQLRVGERALQAHALLHPATMVGGDFYGFFPAEPGRLRFCIGDVSDKGVPAALFMARCLTVLEVAAGRNLDPGAALAKASVRLAEHNDTCMFATVLFGMIDLDSGHLVLASAGHEPALLRRADGQAEWVEFEAGPPLGFEPVASYPEWHGRLTPGEALLAYTDGITEAFDGDLQAFGGDRLERAITAADTDASAAALCTGILDVVTRFVDGAAQSDDITLLALRVEVQPADR</sequence>
<dbReference type="PANTHER" id="PTHR43156">
    <property type="entry name" value="STAGE II SPORULATION PROTEIN E-RELATED"/>
    <property type="match status" value="1"/>
</dbReference>
<dbReference type="Pfam" id="PF00672">
    <property type="entry name" value="HAMP"/>
    <property type="match status" value="1"/>
</dbReference>
<dbReference type="GO" id="GO:0016020">
    <property type="term" value="C:membrane"/>
    <property type="evidence" value="ECO:0007669"/>
    <property type="project" value="InterPro"/>
</dbReference>
<dbReference type="Gene3D" id="6.10.340.10">
    <property type="match status" value="1"/>
</dbReference>
<evidence type="ECO:0000313" key="4">
    <source>
        <dbReference type="EMBL" id="RNF82801.1"/>
    </source>
</evidence>
<protein>
    <submittedName>
        <fullName evidence="4">HAMP domain-containing protein</fullName>
    </submittedName>
</protein>
<name>A0A3M8SN89_9GAMM</name>